<feature type="domain" description="C2H2-type" evidence="7">
    <location>
        <begin position="2"/>
        <end position="30"/>
    </location>
</feature>
<evidence type="ECO:0000256" key="4">
    <source>
        <dbReference type="ARBA" id="ARBA00023015"/>
    </source>
</evidence>
<dbReference type="Gene3D" id="3.30.160.60">
    <property type="entry name" value="Classic Zinc Finger"/>
    <property type="match status" value="2"/>
</dbReference>
<dbReference type="GO" id="GO:0008270">
    <property type="term" value="F:zinc ion binding"/>
    <property type="evidence" value="ECO:0007669"/>
    <property type="project" value="UniProtKB-KW"/>
</dbReference>
<dbReference type="PROSITE" id="PS50157">
    <property type="entry name" value="ZINC_FINGER_C2H2_2"/>
    <property type="match status" value="1"/>
</dbReference>
<evidence type="ECO:0000256" key="1">
    <source>
        <dbReference type="ARBA" id="ARBA00022723"/>
    </source>
</evidence>
<dbReference type="InterPro" id="IPR051061">
    <property type="entry name" value="Zinc_finger_trans_reg"/>
</dbReference>
<dbReference type="PANTHER" id="PTHR46179:SF13">
    <property type="entry name" value="C2H2-TYPE DOMAIN-CONTAINING PROTEIN"/>
    <property type="match status" value="1"/>
</dbReference>
<evidence type="ECO:0000256" key="2">
    <source>
        <dbReference type="ARBA" id="ARBA00022771"/>
    </source>
</evidence>
<keyword evidence="4" id="KW-0805">Transcription regulation</keyword>
<dbReference type="PROSITE" id="PS00028">
    <property type="entry name" value="ZINC_FINGER_C2H2_1"/>
    <property type="match status" value="1"/>
</dbReference>
<sequence>MVVCEVCEAVLSTNSSLNRHVREVHEGDVTRFPCSETGCSFTTKTKRSLKMHLGFVHDIGEVKYYPCSEIGCSYTTKTKGNLKIHLGCVHDVGEVKRYPCSETGCSYTAKIKNHLKMHLRNVHGIGEIKYYPCSETGCSYTAKLKSQLERHLGCVHDVGDITLYPCSETGCFFTTKRKSHLKMHLGCVHDIGHVKQHPCSETDCSYTAKIKGNLKIHLECVHDVGDKVCDYCLGNCFKHCIHQDINAGNVNICRKCYRKVTGFQCRAEEQMVQAIESNTYLSPYIILKDRIVAHDSCDTKRRPDLLLSSGELHMFVECDEHQHRYSNYNPICESGRIDEILDEFKEGKVVFVRWNPDGYTAPNGSKRKKREERLTLLINTIIYLTQNPPSDPISIYYMFYDKDNPIIAKRWKKTFVY</sequence>
<keyword evidence="3" id="KW-0862">Zinc</keyword>
<reference evidence="8" key="1">
    <citation type="journal article" date="2019" name="MBio">
        <title>Virus Genomes from Deep Sea Sediments Expand the Ocean Megavirome and Support Independent Origins of Viral Gigantism.</title>
        <authorList>
            <person name="Backstrom D."/>
            <person name="Yutin N."/>
            <person name="Jorgensen S.L."/>
            <person name="Dharamshi J."/>
            <person name="Homa F."/>
            <person name="Zaremba-Niedwiedzka K."/>
            <person name="Spang A."/>
            <person name="Wolf Y.I."/>
            <person name="Koonin E.V."/>
            <person name="Ettema T.J."/>
        </authorList>
    </citation>
    <scope>NUCLEOTIDE SEQUENCE</scope>
</reference>
<evidence type="ECO:0000313" key="8">
    <source>
        <dbReference type="EMBL" id="QBK92337.1"/>
    </source>
</evidence>
<gene>
    <name evidence="8" type="ORF">LCPAC304_06840</name>
</gene>
<protein>
    <recommendedName>
        <fullName evidence="7">C2H2-type domain-containing protein</fullName>
    </recommendedName>
</protein>
<keyword evidence="1" id="KW-0479">Metal-binding</keyword>
<proteinExistence type="predicted"/>
<dbReference type="GO" id="GO:0006357">
    <property type="term" value="P:regulation of transcription by RNA polymerase II"/>
    <property type="evidence" value="ECO:0007669"/>
    <property type="project" value="TreeGrafter"/>
</dbReference>
<name>A0A481Z958_9VIRU</name>
<accession>A0A481Z958</accession>
<evidence type="ECO:0000256" key="3">
    <source>
        <dbReference type="ARBA" id="ARBA00022833"/>
    </source>
</evidence>
<evidence type="ECO:0000256" key="6">
    <source>
        <dbReference type="PROSITE-ProRule" id="PRU00042"/>
    </source>
</evidence>
<evidence type="ECO:0000256" key="5">
    <source>
        <dbReference type="ARBA" id="ARBA00023163"/>
    </source>
</evidence>
<dbReference type="EMBL" id="MK500575">
    <property type="protein sequence ID" value="QBK92337.1"/>
    <property type="molecule type" value="Genomic_DNA"/>
</dbReference>
<dbReference type="InterPro" id="IPR013087">
    <property type="entry name" value="Znf_C2H2_type"/>
</dbReference>
<evidence type="ECO:0000259" key="7">
    <source>
        <dbReference type="PROSITE" id="PS50157"/>
    </source>
</evidence>
<keyword evidence="2 6" id="KW-0863">Zinc-finger</keyword>
<keyword evidence="5" id="KW-0804">Transcription</keyword>
<organism evidence="8">
    <name type="scientific">Pithovirus LCPAC304</name>
    <dbReference type="NCBI Taxonomy" id="2506594"/>
    <lineage>
        <taxon>Viruses</taxon>
        <taxon>Pithoviruses</taxon>
    </lineage>
</organism>
<dbReference type="PANTHER" id="PTHR46179">
    <property type="entry name" value="ZINC FINGER PROTEIN"/>
    <property type="match status" value="1"/>
</dbReference>
<dbReference type="SMART" id="SM00355">
    <property type="entry name" value="ZnF_C2H2"/>
    <property type="match status" value="7"/>
</dbReference>